<name>A0A3Q8X6J4_9BACL</name>
<protein>
    <recommendedName>
        <fullName evidence="1">Aminoglycoside phosphotransferase domain-containing protein</fullName>
    </recommendedName>
</protein>
<dbReference type="AlphaFoldDB" id="A0A3Q8X6J4"/>
<evidence type="ECO:0000313" key="2">
    <source>
        <dbReference type="EMBL" id="AZN41207.1"/>
    </source>
</evidence>
<dbReference type="OrthoDB" id="1995036at2"/>
<keyword evidence="3" id="KW-1185">Reference proteome</keyword>
<gene>
    <name evidence="2" type="ORF">EJC50_17165</name>
</gene>
<dbReference type="EMBL" id="CP034437">
    <property type="protein sequence ID" value="AZN41207.1"/>
    <property type="molecule type" value="Genomic_DNA"/>
</dbReference>
<sequence length="327" mass="37204">MNNDQLAMEVISQYRISEPVLEFIRHNENLTYKVTDKADGTCFLLRIHTPVTAGLSGIQHTWKGLQSEVTLLQELHRNSVLQVQIPVANQSGEYVTLTKIVEGTVCYSTLLTWIEGPILTAEDSDNKDIAYLLGEQLALLHQFTRTLTDTEHFERPTYGAEKIDFTMNELIYGVENEVFSREPYEVIVQVCAVVKDQLHLLDTQKDSWGLIHSDIQLNNVVLNNGIPCFIDYCLSGFGYYLFDIGSATTVLKSGVRNSFLEGYASKAAFTADSLRIVEGLIIMDVLLCYTFFIRDLERGSWIKEHAVKACERIWKPYLEGKEVYYSF</sequence>
<dbReference type="RefSeq" id="WP_126016914.1">
    <property type="nucleotide sequence ID" value="NZ_CP034437.1"/>
</dbReference>
<evidence type="ECO:0000259" key="1">
    <source>
        <dbReference type="Pfam" id="PF01636"/>
    </source>
</evidence>
<organism evidence="2 3">
    <name type="scientific">Paenibacillus albus</name>
    <dbReference type="NCBI Taxonomy" id="2495582"/>
    <lineage>
        <taxon>Bacteria</taxon>
        <taxon>Bacillati</taxon>
        <taxon>Bacillota</taxon>
        <taxon>Bacilli</taxon>
        <taxon>Bacillales</taxon>
        <taxon>Paenibacillaceae</taxon>
        <taxon>Paenibacillus</taxon>
    </lineage>
</organism>
<feature type="domain" description="Aminoglycoside phosphotransferase" evidence="1">
    <location>
        <begin position="24"/>
        <end position="272"/>
    </location>
</feature>
<dbReference type="Gene3D" id="3.90.1200.10">
    <property type="match status" value="1"/>
</dbReference>
<accession>A0A3Q8X6J4</accession>
<reference evidence="3" key="1">
    <citation type="submission" date="2018-12" db="EMBL/GenBank/DDBJ databases">
        <title>Genome sequence of Peanibacillus sp.</title>
        <authorList>
            <person name="Subramani G."/>
            <person name="Srinivasan S."/>
            <person name="Kim M.K."/>
        </authorList>
    </citation>
    <scope>NUCLEOTIDE SEQUENCE [LARGE SCALE GENOMIC DNA]</scope>
    <source>
        <strain evidence="3">18JY67-1</strain>
    </source>
</reference>
<proteinExistence type="predicted"/>
<dbReference type="Pfam" id="PF01636">
    <property type="entry name" value="APH"/>
    <property type="match status" value="1"/>
</dbReference>
<dbReference type="InterPro" id="IPR002575">
    <property type="entry name" value="Aminoglycoside_PTrfase"/>
</dbReference>
<dbReference type="InterPro" id="IPR011009">
    <property type="entry name" value="Kinase-like_dom_sf"/>
</dbReference>
<dbReference type="Proteomes" id="UP000272528">
    <property type="component" value="Chromosome"/>
</dbReference>
<evidence type="ECO:0000313" key="3">
    <source>
        <dbReference type="Proteomes" id="UP000272528"/>
    </source>
</evidence>
<dbReference type="SUPFAM" id="SSF56112">
    <property type="entry name" value="Protein kinase-like (PK-like)"/>
    <property type="match status" value="1"/>
</dbReference>
<dbReference type="KEGG" id="palb:EJC50_17165"/>